<feature type="transmembrane region" description="Helical" evidence="1">
    <location>
        <begin position="7"/>
        <end position="31"/>
    </location>
</feature>
<evidence type="ECO:0000256" key="1">
    <source>
        <dbReference type="SAM" id="Phobius"/>
    </source>
</evidence>
<protein>
    <submittedName>
        <fullName evidence="2">Uncharacterized protein</fullName>
    </submittedName>
</protein>
<gene>
    <name evidence="2" type="ORF">FMU92_08005</name>
</gene>
<organism evidence="2">
    <name type="scientific">Listeria monocytogenes</name>
    <dbReference type="NCBI Taxonomy" id="1639"/>
    <lineage>
        <taxon>Bacteria</taxon>
        <taxon>Bacillati</taxon>
        <taxon>Bacillota</taxon>
        <taxon>Bacilli</taxon>
        <taxon>Bacillales</taxon>
        <taxon>Listeriaceae</taxon>
        <taxon>Listeria</taxon>
    </lineage>
</organism>
<dbReference type="RefSeq" id="WP_368315694.1">
    <property type="nucleotide sequence ID" value="NZ_JBEQQD010000002.1"/>
</dbReference>
<dbReference type="EMBL" id="AAHZVJ010000002">
    <property type="protein sequence ID" value="ECC0538316.1"/>
    <property type="molecule type" value="Genomic_DNA"/>
</dbReference>
<proteinExistence type="predicted"/>
<keyword evidence="1" id="KW-0812">Transmembrane</keyword>
<name>A0A6C7MN15_LISMN</name>
<feature type="transmembrane region" description="Helical" evidence="1">
    <location>
        <begin position="37"/>
        <end position="55"/>
    </location>
</feature>
<keyword evidence="1" id="KW-1133">Transmembrane helix</keyword>
<accession>A0A6C7MN15</accession>
<comment type="caution">
    <text evidence="2">The sequence shown here is derived from an EMBL/GenBank/DDBJ whole genome shotgun (WGS) entry which is preliminary data.</text>
</comment>
<reference evidence="2" key="1">
    <citation type="submission" date="2019-07" db="EMBL/GenBank/DDBJ databases">
        <authorList>
            <consortium name="GenomeTrakr: Next Generation Sequencing Network for Food Pathogen Tracability"/>
        </authorList>
    </citation>
    <scope>NUCLEOTIDE SEQUENCE</scope>
    <source>
        <strain evidence="2">CFSAN085147</strain>
    </source>
</reference>
<sequence length="64" mass="7171">MNRVVFWGTVVLLAMVLIILVMAGYGAAWLLTYLPKWSQVVIVTITVLLVSYILVKYGLGKEDK</sequence>
<evidence type="ECO:0000313" key="2">
    <source>
        <dbReference type="EMBL" id="ECC0538316.1"/>
    </source>
</evidence>
<dbReference type="AlphaFoldDB" id="A0A6C7MN15"/>
<keyword evidence="1" id="KW-0472">Membrane</keyword>